<reference evidence="1 2" key="1">
    <citation type="journal article" date="2012" name="Genet. Mol. Biol.">
        <title>Analysis of 16S rRNA and mxaF genes revealing insights into Methylobacterium niche-specific plant association.</title>
        <authorList>
            <person name="Dourado M.N."/>
            <person name="Andreote F.D."/>
            <person name="Dini-Andreote F."/>
            <person name="Conti R."/>
            <person name="Araujo J.M."/>
            <person name="Araujo W.L."/>
        </authorList>
    </citation>
    <scope>NUCLEOTIDE SEQUENCE [LARGE SCALE GENOMIC DNA]</scope>
    <source>
        <strain evidence="1 2">SR1.6/6</strain>
    </source>
</reference>
<dbReference type="EMBL" id="CP043538">
    <property type="protein sequence ID" value="QGY01509.1"/>
    <property type="molecule type" value="Genomic_DNA"/>
</dbReference>
<reference evidence="1 2" key="2">
    <citation type="journal article" date="2013" name="Genome Announc.">
        <title>Draft Genome Sequence of Methylobacterium mesophilicum Strain SR1.6/6, Isolated from Citrus sinensis.</title>
        <authorList>
            <person name="Marinho Almeida D."/>
            <person name="Dini-Andreote F."/>
            <person name="Camargo Neves A.A."/>
            <person name="Juca Ramos R.T."/>
            <person name="Andreote F.D."/>
            <person name="Carneiro A.R."/>
            <person name="Oliveira de Souza Lima A."/>
            <person name="Caracciolo Gomes de Sa P.H."/>
            <person name="Ribeiro Barbosa M.S."/>
            <person name="Araujo W.L."/>
            <person name="Silva A."/>
        </authorList>
    </citation>
    <scope>NUCLEOTIDE SEQUENCE [LARGE SCALE GENOMIC DNA]</scope>
    <source>
        <strain evidence="1 2">SR1.6/6</strain>
    </source>
</reference>
<accession>A0A6B9FHP8</accession>
<dbReference type="KEGG" id="mmes:MMSR116_06015"/>
<evidence type="ECO:0000313" key="2">
    <source>
        <dbReference type="Proteomes" id="UP000012488"/>
    </source>
</evidence>
<name>A0A6B9FHP8_9HYPH</name>
<dbReference type="RefSeq" id="WP_010683233.1">
    <property type="nucleotide sequence ID" value="NZ_CP043538.1"/>
</dbReference>
<sequence length="97" mass="10339">MEAKTDQRANDAELALDMVGRAYLALAVQFETANPGAFEEAQAKVHGFVEANLRLMADSNDAGSATPEGVATRVHDLLTEVEREVGEMSRSGTESDG</sequence>
<gene>
    <name evidence="1" type="ORF">MMSR116_06015</name>
</gene>
<evidence type="ECO:0000313" key="1">
    <source>
        <dbReference type="EMBL" id="QGY01509.1"/>
    </source>
</evidence>
<dbReference type="AlphaFoldDB" id="A0A6B9FHP8"/>
<proteinExistence type="predicted"/>
<organism evidence="1 2">
    <name type="scientific">Methylobacterium mesophilicum SR1.6/6</name>
    <dbReference type="NCBI Taxonomy" id="908290"/>
    <lineage>
        <taxon>Bacteria</taxon>
        <taxon>Pseudomonadati</taxon>
        <taxon>Pseudomonadota</taxon>
        <taxon>Alphaproteobacteria</taxon>
        <taxon>Hyphomicrobiales</taxon>
        <taxon>Methylobacteriaceae</taxon>
        <taxon>Methylobacterium</taxon>
    </lineage>
</organism>
<dbReference type="Proteomes" id="UP000012488">
    <property type="component" value="Chromosome"/>
</dbReference>
<protein>
    <submittedName>
        <fullName evidence="1">Uncharacterized protein</fullName>
    </submittedName>
</protein>